<accession>A0A2R8B0H8</accession>
<dbReference type="GO" id="GO:0016020">
    <property type="term" value="C:membrane"/>
    <property type="evidence" value="ECO:0007669"/>
    <property type="project" value="InterPro"/>
</dbReference>
<feature type="domain" description="Fucosyltransferase C-terminal" evidence="4">
    <location>
        <begin position="216"/>
        <end position="291"/>
    </location>
</feature>
<dbReference type="InterPro" id="IPR038577">
    <property type="entry name" value="GT10-like_C_sf"/>
</dbReference>
<evidence type="ECO:0000313" key="5">
    <source>
        <dbReference type="EMBL" id="SPF81788.1"/>
    </source>
</evidence>
<dbReference type="SUPFAM" id="SSF53756">
    <property type="entry name" value="UDP-Glycosyltransferase/glycogen phosphorylase"/>
    <property type="match status" value="1"/>
</dbReference>
<comment type="similarity">
    <text evidence="1">Belongs to the glycosyltransferase 10 family.</text>
</comment>
<dbReference type="PANTHER" id="PTHR11929:SF194">
    <property type="entry name" value="ALPHA-(1,3)-FUCOSYLTRANSFERASE 10"/>
    <property type="match status" value="1"/>
</dbReference>
<proteinExistence type="inferred from homology"/>
<protein>
    <recommendedName>
        <fullName evidence="4">Fucosyltransferase C-terminal domain-containing protein</fullName>
    </recommendedName>
</protein>
<dbReference type="Gene3D" id="3.40.50.11660">
    <property type="entry name" value="Glycosyl transferase family 10, C-terminal domain"/>
    <property type="match status" value="1"/>
</dbReference>
<sequence length="339" mass="38876">MIRVCAIGTYAHRQPLAYPQIRAEVCRRIQLVERPESADLVVVAHSKDLDSHATQLARLSPSQRLALLSEEPFWDTVWGYGPLARDLQHPTKHGTLRVAQLNHQTSAIFQFRQIPYFLLTDTHYTTRYGVWFSEMAHYRPADWAEHFKAVNGRTAFVMAHRQSPRYDVAFAGTEVQSLCNQRTAVAEACRGNDVMYLGQRWQDGPPRQTITDWHLDKYLRLKNRFHFVSAIENTHQHQYITEKIFDAWAVGAVPLYMAGPKHRVHQLALPGTWLNLMDIQPEDVPAHLAAHVQTPEFLEAYTAQQKIIARLVGTSETWRAELERLGQALVHEFSQLLAG</sequence>
<keyword evidence="6" id="KW-1185">Reference proteome</keyword>
<gene>
    <name evidence="5" type="ORF">PRI8871_03613</name>
</gene>
<dbReference type="AlphaFoldDB" id="A0A2R8B0H8"/>
<dbReference type="EMBL" id="OMOJ01000014">
    <property type="protein sequence ID" value="SPF81788.1"/>
    <property type="molecule type" value="Genomic_DNA"/>
</dbReference>
<organism evidence="5 6">
    <name type="scientific">Pseudoprimorskyibacter insulae</name>
    <dbReference type="NCBI Taxonomy" id="1695997"/>
    <lineage>
        <taxon>Bacteria</taxon>
        <taxon>Pseudomonadati</taxon>
        <taxon>Pseudomonadota</taxon>
        <taxon>Alphaproteobacteria</taxon>
        <taxon>Rhodobacterales</taxon>
        <taxon>Paracoccaceae</taxon>
        <taxon>Pseudoprimorskyibacter</taxon>
    </lineage>
</organism>
<dbReference type="GO" id="GO:0046920">
    <property type="term" value="F:alpha-(1-&gt;3)-fucosyltransferase activity"/>
    <property type="evidence" value="ECO:0007669"/>
    <property type="project" value="TreeGrafter"/>
</dbReference>
<evidence type="ECO:0000259" key="4">
    <source>
        <dbReference type="Pfam" id="PF00852"/>
    </source>
</evidence>
<dbReference type="Pfam" id="PF00852">
    <property type="entry name" value="Glyco_transf_10"/>
    <property type="match status" value="1"/>
</dbReference>
<keyword evidence="3" id="KW-0808">Transferase</keyword>
<dbReference type="InterPro" id="IPR001503">
    <property type="entry name" value="Glyco_trans_10"/>
</dbReference>
<evidence type="ECO:0000256" key="3">
    <source>
        <dbReference type="ARBA" id="ARBA00022679"/>
    </source>
</evidence>
<dbReference type="InterPro" id="IPR055270">
    <property type="entry name" value="Glyco_tran_10_C"/>
</dbReference>
<dbReference type="Proteomes" id="UP000244904">
    <property type="component" value="Unassembled WGS sequence"/>
</dbReference>
<reference evidence="6" key="1">
    <citation type="submission" date="2018-03" db="EMBL/GenBank/DDBJ databases">
        <authorList>
            <person name="Rodrigo-Torres L."/>
            <person name="Arahal R. D."/>
            <person name="Lucena T."/>
        </authorList>
    </citation>
    <scope>NUCLEOTIDE SEQUENCE [LARGE SCALE GENOMIC DNA]</scope>
    <source>
        <strain evidence="6">CECT 8871</strain>
    </source>
</reference>
<keyword evidence="2" id="KW-0328">Glycosyltransferase</keyword>
<dbReference type="PANTHER" id="PTHR11929">
    <property type="entry name" value="ALPHA- 1,3 -FUCOSYLTRANSFERASE"/>
    <property type="match status" value="1"/>
</dbReference>
<evidence type="ECO:0000256" key="2">
    <source>
        <dbReference type="ARBA" id="ARBA00022676"/>
    </source>
</evidence>
<name>A0A2R8B0H8_9RHOB</name>
<evidence type="ECO:0000256" key="1">
    <source>
        <dbReference type="ARBA" id="ARBA00008919"/>
    </source>
</evidence>
<evidence type="ECO:0000313" key="6">
    <source>
        <dbReference type="Proteomes" id="UP000244904"/>
    </source>
</evidence>